<dbReference type="EMBL" id="NMQW01000037">
    <property type="protein sequence ID" value="OXM83923.1"/>
    <property type="molecule type" value="Genomic_DNA"/>
</dbReference>
<protein>
    <submittedName>
        <fullName evidence="1">Uncharacterized protein</fullName>
    </submittedName>
</protein>
<organism evidence="1 2">
    <name type="scientific">Paenibacillus rigui</name>
    <dbReference type="NCBI Taxonomy" id="554312"/>
    <lineage>
        <taxon>Bacteria</taxon>
        <taxon>Bacillati</taxon>
        <taxon>Bacillota</taxon>
        <taxon>Bacilli</taxon>
        <taxon>Bacillales</taxon>
        <taxon>Paenibacillaceae</taxon>
        <taxon>Paenibacillus</taxon>
    </lineage>
</organism>
<dbReference type="Proteomes" id="UP000215509">
    <property type="component" value="Unassembled WGS sequence"/>
</dbReference>
<reference evidence="1 2" key="1">
    <citation type="submission" date="2017-07" db="EMBL/GenBank/DDBJ databases">
        <title>Genome sequencing and assembly of Paenibacillus rigui.</title>
        <authorList>
            <person name="Mayilraj S."/>
        </authorList>
    </citation>
    <scope>NUCLEOTIDE SEQUENCE [LARGE SCALE GENOMIC DNA]</scope>
    <source>
        <strain evidence="1 2">JCM 16352</strain>
    </source>
</reference>
<proteinExistence type="predicted"/>
<comment type="caution">
    <text evidence="1">The sequence shown here is derived from an EMBL/GenBank/DDBJ whole genome shotgun (WGS) entry which is preliminary data.</text>
</comment>
<evidence type="ECO:0000313" key="1">
    <source>
        <dbReference type="EMBL" id="OXM83923.1"/>
    </source>
</evidence>
<evidence type="ECO:0000313" key="2">
    <source>
        <dbReference type="Proteomes" id="UP000215509"/>
    </source>
</evidence>
<sequence length="68" mass="7308">MGTFQEGDGAPGAPVTELKYKHSNQWLAVLEEANMATYSRIWGGTTSIGSRPQDLRLGGGIFLLGKQV</sequence>
<accession>A0A229UKK9</accession>
<dbReference type="AlphaFoldDB" id="A0A229UKK9"/>
<gene>
    <name evidence="1" type="ORF">CF651_23330</name>
</gene>
<keyword evidence="2" id="KW-1185">Reference proteome</keyword>
<name>A0A229UKK9_9BACL</name>